<dbReference type="GeneID" id="9187414"/>
<proteinExistence type="predicted"/>
<keyword evidence="2" id="KW-1185">Reference proteome</keyword>
<dbReference type="AlphaFoldDB" id="D5GM93"/>
<organism evidence="1 2">
    <name type="scientific">Tuber melanosporum (strain Mel28)</name>
    <name type="common">Perigord black truffle</name>
    <dbReference type="NCBI Taxonomy" id="656061"/>
    <lineage>
        <taxon>Eukaryota</taxon>
        <taxon>Fungi</taxon>
        <taxon>Dikarya</taxon>
        <taxon>Ascomycota</taxon>
        <taxon>Pezizomycotina</taxon>
        <taxon>Pezizomycetes</taxon>
        <taxon>Pezizales</taxon>
        <taxon>Tuberaceae</taxon>
        <taxon>Tuber</taxon>
    </lineage>
</organism>
<name>D5GM93_TUBMM</name>
<dbReference type="EMBL" id="FN430353">
    <property type="protein sequence ID" value="CAZ85630.1"/>
    <property type="molecule type" value="Genomic_DNA"/>
</dbReference>
<dbReference type="RefSeq" id="XP_002841439.1">
    <property type="nucleotide sequence ID" value="XM_002841393.1"/>
</dbReference>
<evidence type="ECO:0000313" key="1">
    <source>
        <dbReference type="EMBL" id="CAZ85630.1"/>
    </source>
</evidence>
<dbReference type="KEGG" id="tml:GSTUM_00010593001"/>
<protein>
    <submittedName>
        <fullName evidence="1">(Perigord truffle) hypothetical protein</fullName>
    </submittedName>
</protein>
<sequence length="60" mass="6848">MAVWSIPNYYKIVRKVPGAWTISPAARAIIPPGNPIIRPKKISQVRPDRRKACESERQVH</sequence>
<gene>
    <name evidence="1" type="ORF">GSTUM_00010593001</name>
</gene>
<accession>D5GM93</accession>
<dbReference type="InParanoid" id="D5GM93"/>
<dbReference type="Proteomes" id="UP000006911">
    <property type="component" value="Unassembled WGS sequence"/>
</dbReference>
<dbReference type="HOGENOM" id="CLU_2943510_0_0_1"/>
<evidence type="ECO:0000313" key="2">
    <source>
        <dbReference type="Proteomes" id="UP000006911"/>
    </source>
</evidence>
<reference evidence="1 2" key="1">
    <citation type="journal article" date="2010" name="Nature">
        <title>Perigord black truffle genome uncovers evolutionary origins and mechanisms of symbiosis.</title>
        <authorList>
            <person name="Martin F."/>
            <person name="Kohler A."/>
            <person name="Murat C."/>
            <person name="Balestrini R."/>
            <person name="Coutinho P.M."/>
            <person name="Jaillon O."/>
            <person name="Montanini B."/>
            <person name="Morin E."/>
            <person name="Noel B."/>
            <person name="Percudani R."/>
            <person name="Porcel B."/>
            <person name="Rubini A."/>
            <person name="Amicucci A."/>
            <person name="Amselem J."/>
            <person name="Anthouard V."/>
            <person name="Arcioni S."/>
            <person name="Artiguenave F."/>
            <person name="Aury J.M."/>
            <person name="Ballario P."/>
            <person name="Bolchi A."/>
            <person name="Brenna A."/>
            <person name="Brun A."/>
            <person name="Buee M."/>
            <person name="Cantarel B."/>
            <person name="Chevalier G."/>
            <person name="Couloux A."/>
            <person name="Da Silva C."/>
            <person name="Denoeud F."/>
            <person name="Duplessis S."/>
            <person name="Ghignone S."/>
            <person name="Hilselberger B."/>
            <person name="Iotti M."/>
            <person name="Marcais B."/>
            <person name="Mello A."/>
            <person name="Miranda M."/>
            <person name="Pacioni G."/>
            <person name="Quesneville H."/>
            <person name="Riccioni C."/>
            <person name="Ruotolo R."/>
            <person name="Splivallo R."/>
            <person name="Stocchi V."/>
            <person name="Tisserant E."/>
            <person name="Viscomi A.R."/>
            <person name="Zambonelli A."/>
            <person name="Zampieri E."/>
            <person name="Henrissat B."/>
            <person name="Lebrun M.H."/>
            <person name="Paolocci F."/>
            <person name="Bonfante P."/>
            <person name="Ottonello S."/>
            <person name="Wincker P."/>
        </authorList>
    </citation>
    <scope>NUCLEOTIDE SEQUENCE [LARGE SCALE GENOMIC DNA]</scope>
    <source>
        <strain evidence="1 2">Mel28</strain>
    </source>
</reference>